<dbReference type="HOGENOM" id="CLU_105244_0_0_7"/>
<sequence length="206" mass="23187">MALETELKFCKPDFGRVHENLSRLGADFQFRALERNLVLDDVDSSLRHRGMLLRLRQVDHRFVLTFKRPPTGQAGKSSDAPCGATVAKVLEEIETSVTDFQAMQCILEALGYRPAFTYEKVREKWLLDNAVICLDRLPFGRFVEIEAEEPEILRLAADLGLDAGCATSENYHELNRCHSQAAGLPPEDSFVFSSEERARMAASPEI</sequence>
<evidence type="ECO:0000313" key="3">
    <source>
        <dbReference type="Proteomes" id="UP000007844"/>
    </source>
</evidence>
<dbReference type="Proteomes" id="UP000007844">
    <property type="component" value="Chromosome"/>
</dbReference>
<dbReference type="InterPro" id="IPR033469">
    <property type="entry name" value="CYTH-like_dom_sf"/>
</dbReference>
<dbReference type="Gene3D" id="2.40.320.10">
    <property type="entry name" value="Hypothetical Protein Pfu-838710-001"/>
    <property type="match status" value="1"/>
</dbReference>
<dbReference type="AlphaFoldDB" id="F3Z1S1"/>
<name>F3Z1S1_DESAF</name>
<dbReference type="STRING" id="690850.Desaf_2897"/>
<dbReference type="PANTHER" id="PTHR21028:SF2">
    <property type="entry name" value="CYTH DOMAIN-CONTAINING PROTEIN"/>
    <property type="match status" value="1"/>
</dbReference>
<dbReference type="InterPro" id="IPR008173">
    <property type="entry name" value="Adenylyl_cyclase_CyaB"/>
</dbReference>
<dbReference type="CDD" id="cd07890">
    <property type="entry name" value="CYTH-like_AC_IV-like"/>
    <property type="match status" value="1"/>
</dbReference>
<gene>
    <name evidence="2" type="ORF">Desaf_2897</name>
</gene>
<keyword evidence="3" id="KW-1185">Reference proteome</keyword>
<dbReference type="InterPro" id="IPR023577">
    <property type="entry name" value="CYTH_domain"/>
</dbReference>
<dbReference type="Pfam" id="PF01928">
    <property type="entry name" value="CYTH"/>
    <property type="match status" value="1"/>
</dbReference>
<accession>F3Z1S1</accession>
<dbReference type="PROSITE" id="PS51707">
    <property type="entry name" value="CYTH"/>
    <property type="match status" value="1"/>
</dbReference>
<evidence type="ECO:0000313" key="2">
    <source>
        <dbReference type="EMBL" id="EGJ51206.1"/>
    </source>
</evidence>
<dbReference type="KEGG" id="daf:Desaf_2897"/>
<dbReference type="PANTHER" id="PTHR21028">
    <property type="entry name" value="SI:CH211-156B7.4"/>
    <property type="match status" value="1"/>
</dbReference>
<dbReference type="eggNOG" id="COG1437">
    <property type="taxonomic scope" value="Bacteria"/>
</dbReference>
<feature type="domain" description="CYTH" evidence="1">
    <location>
        <begin position="2"/>
        <end position="177"/>
    </location>
</feature>
<dbReference type="SUPFAM" id="SSF55154">
    <property type="entry name" value="CYTH-like phosphatases"/>
    <property type="match status" value="1"/>
</dbReference>
<evidence type="ECO:0000259" key="1">
    <source>
        <dbReference type="PROSITE" id="PS51707"/>
    </source>
</evidence>
<protein>
    <submittedName>
        <fullName evidence="2">Adenylate cyclase</fullName>
    </submittedName>
</protein>
<dbReference type="SMART" id="SM01118">
    <property type="entry name" value="CYTH"/>
    <property type="match status" value="1"/>
</dbReference>
<organism evidence="2 3">
    <name type="scientific">Desulfocurvibacter africanus subsp. africanus str. Walvis Bay</name>
    <dbReference type="NCBI Taxonomy" id="690850"/>
    <lineage>
        <taxon>Bacteria</taxon>
        <taxon>Pseudomonadati</taxon>
        <taxon>Thermodesulfobacteriota</taxon>
        <taxon>Desulfovibrionia</taxon>
        <taxon>Desulfovibrionales</taxon>
        <taxon>Desulfovibrionaceae</taxon>
        <taxon>Desulfocurvibacter</taxon>
    </lineage>
</organism>
<dbReference type="RefSeq" id="WP_014260865.1">
    <property type="nucleotide sequence ID" value="NC_016629.1"/>
</dbReference>
<proteinExistence type="predicted"/>
<dbReference type="EMBL" id="CP003221">
    <property type="protein sequence ID" value="EGJ51206.1"/>
    <property type="molecule type" value="Genomic_DNA"/>
</dbReference>
<reference evidence="2 3" key="1">
    <citation type="journal article" date="2011" name="J. Bacteriol.">
        <title>Genome sequence of the mercury-methylating and pleomorphic Desulfovibrio africanus Strain Walvis Bay.</title>
        <authorList>
            <person name="Brown S.D."/>
            <person name="Wall J.D."/>
            <person name="Kucken A.M."/>
            <person name="Gilmour C.C."/>
            <person name="Podar M."/>
            <person name="Brandt C.C."/>
            <person name="Teshima H."/>
            <person name="Detter J.C."/>
            <person name="Han C.S."/>
            <person name="Land M.L."/>
            <person name="Lucas S."/>
            <person name="Han J."/>
            <person name="Pennacchio L."/>
            <person name="Nolan M."/>
            <person name="Pitluck S."/>
            <person name="Woyke T."/>
            <person name="Goodwin L."/>
            <person name="Palumbo A.V."/>
            <person name="Elias D.A."/>
        </authorList>
    </citation>
    <scope>NUCLEOTIDE SEQUENCE [LARGE SCALE GENOMIC DNA]</scope>
    <source>
        <strain evidence="2 3">Walvis Bay</strain>
    </source>
</reference>